<evidence type="ECO:0000313" key="3">
    <source>
        <dbReference type="Proteomes" id="UP001328107"/>
    </source>
</evidence>
<feature type="region of interest" description="Disordered" evidence="1">
    <location>
        <begin position="77"/>
        <end position="110"/>
    </location>
</feature>
<comment type="caution">
    <text evidence="2">The sequence shown here is derived from an EMBL/GenBank/DDBJ whole genome shotgun (WGS) entry which is preliminary data.</text>
</comment>
<sequence length="166" mass="18684">QQSGSERDDSSAKKMEAFPHRRQQHSGRDVHDEIAILRLRPSGTENGPLHIKGRGREETHRHLPLCRVARENCQLHPSVHEGKTGGCLRQRHRERHRTNGAPEEETDGEACSKGLKMQFPLPHSSLCPLSLPSPPLSSLSTPIPSSREGWERFQTTCNQIAHKEES</sequence>
<feature type="compositionally biased region" description="Basic and acidic residues" evidence="1">
    <location>
        <begin position="26"/>
        <end position="35"/>
    </location>
</feature>
<gene>
    <name evidence="2" type="ORF">PMAYCL1PPCAC_07644</name>
</gene>
<reference evidence="3" key="1">
    <citation type="submission" date="2022-10" db="EMBL/GenBank/DDBJ databases">
        <title>Genome assembly of Pristionchus species.</title>
        <authorList>
            <person name="Yoshida K."/>
            <person name="Sommer R.J."/>
        </authorList>
    </citation>
    <scope>NUCLEOTIDE SEQUENCE [LARGE SCALE GENOMIC DNA]</scope>
    <source>
        <strain evidence="3">RS5460</strain>
    </source>
</reference>
<feature type="region of interest" description="Disordered" evidence="1">
    <location>
        <begin position="1"/>
        <end position="58"/>
    </location>
</feature>
<evidence type="ECO:0000256" key="1">
    <source>
        <dbReference type="SAM" id="MobiDB-lite"/>
    </source>
</evidence>
<evidence type="ECO:0000313" key="2">
    <source>
        <dbReference type="EMBL" id="GMR37449.1"/>
    </source>
</evidence>
<proteinExistence type="predicted"/>
<accession>A0AAN4ZCI8</accession>
<feature type="compositionally biased region" description="Basic residues" evidence="1">
    <location>
        <begin position="89"/>
        <end position="98"/>
    </location>
</feature>
<dbReference type="AlphaFoldDB" id="A0AAN4ZCI8"/>
<organism evidence="2 3">
    <name type="scientific">Pristionchus mayeri</name>
    <dbReference type="NCBI Taxonomy" id="1317129"/>
    <lineage>
        <taxon>Eukaryota</taxon>
        <taxon>Metazoa</taxon>
        <taxon>Ecdysozoa</taxon>
        <taxon>Nematoda</taxon>
        <taxon>Chromadorea</taxon>
        <taxon>Rhabditida</taxon>
        <taxon>Rhabditina</taxon>
        <taxon>Diplogasteromorpha</taxon>
        <taxon>Diplogasteroidea</taxon>
        <taxon>Neodiplogasteridae</taxon>
        <taxon>Pristionchus</taxon>
    </lineage>
</organism>
<dbReference type="EMBL" id="BTRK01000002">
    <property type="protein sequence ID" value="GMR37449.1"/>
    <property type="molecule type" value="Genomic_DNA"/>
</dbReference>
<keyword evidence="3" id="KW-1185">Reference proteome</keyword>
<feature type="compositionally biased region" description="Basic and acidic residues" evidence="1">
    <location>
        <begin position="1"/>
        <end position="19"/>
    </location>
</feature>
<name>A0AAN4ZCI8_9BILA</name>
<feature type="non-terminal residue" evidence="2">
    <location>
        <position position="1"/>
    </location>
</feature>
<dbReference type="Proteomes" id="UP001328107">
    <property type="component" value="Unassembled WGS sequence"/>
</dbReference>
<protein>
    <submittedName>
        <fullName evidence="2">Uncharacterized protein</fullName>
    </submittedName>
</protein>